<dbReference type="OMA" id="TKHQTLC"/>
<gene>
    <name evidence="5" type="ORF">HERILL_LOCUS12552</name>
</gene>
<dbReference type="Gene3D" id="3.40.30.10">
    <property type="entry name" value="Glutaredoxin"/>
    <property type="match status" value="3"/>
</dbReference>
<feature type="domain" description="Thioredoxin" evidence="4">
    <location>
        <begin position="259"/>
        <end position="386"/>
    </location>
</feature>
<dbReference type="PRINTS" id="PR00421">
    <property type="entry name" value="THIOREDOXIN"/>
</dbReference>
<dbReference type="PROSITE" id="PS00194">
    <property type="entry name" value="THIOREDOXIN_1"/>
    <property type="match status" value="2"/>
</dbReference>
<feature type="chain" id="PRO_5030943410" description="Thioredoxin domain-containing protein" evidence="3">
    <location>
        <begin position="19"/>
        <end position="391"/>
    </location>
</feature>
<evidence type="ECO:0000256" key="1">
    <source>
        <dbReference type="ARBA" id="ARBA00006347"/>
    </source>
</evidence>
<dbReference type="Proteomes" id="UP000594454">
    <property type="component" value="Chromosome 5"/>
</dbReference>
<dbReference type="InterPro" id="IPR051063">
    <property type="entry name" value="PDI"/>
</dbReference>
<feature type="domain" description="Thioredoxin" evidence="4">
    <location>
        <begin position="8"/>
        <end position="137"/>
    </location>
</feature>
<keyword evidence="6" id="KW-1185">Reference proteome</keyword>
<organism evidence="5 6">
    <name type="scientific">Hermetia illucens</name>
    <name type="common">Black soldier fly</name>
    <dbReference type="NCBI Taxonomy" id="343691"/>
    <lineage>
        <taxon>Eukaryota</taxon>
        <taxon>Metazoa</taxon>
        <taxon>Ecdysozoa</taxon>
        <taxon>Arthropoda</taxon>
        <taxon>Hexapoda</taxon>
        <taxon>Insecta</taxon>
        <taxon>Pterygota</taxon>
        <taxon>Neoptera</taxon>
        <taxon>Endopterygota</taxon>
        <taxon>Diptera</taxon>
        <taxon>Brachycera</taxon>
        <taxon>Stratiomyomorpha</taxon>
        <taxon>Stratiomyidae</taxon>
        <taxon>Hermetiinae</taxon>
        <taxon>Hermetia</taxon>
    </lineage>
</organism>
<dbReference type="PROSITE" id="PS51352">
    <property type="entry name" value="THIOREDOXIN_2"/>
    <property type="match status" value="3"/>
</dbReference>
<evidence type="ECO:0000313" key="5">
    <source>
        <dbReference type="EMBL" id="CAD7090040.1"/>
    </source>
</evidence>
<dbReference type="InterPro" id="IPR036249">
    <property type="entry name" value="Thioredoxin-like_sf"/>
</dbReference>
<dbReference type="SUPFAM" id="SSF52833">
    <property type="entry name" value="Thioredoxin-like"/>
    <property type="match status" value="3"/>
</dbReference>
<reference evidence="5 6" key="1">
    <citation type="submission" date="2020-11" db="EMBL/GenBank/DDBJ databases">
        <authorList>
            <person name="Wallbank WR R."/>
            <person name="Pardo Diaz C."/>
            <person name="Kozak K."/>
            <person name="Martin S."/>
            <person name="Jiggins C."/>
            <person name="Moest M."/>
            <person name="Warren A I."/>
            <person name="Generalovic N T."/>
            <person name="Byers J.R.P. K."/>
            <person name="Montejo-Kovacevich G."/>
            <person name="Yen C E."/>
        </authorList>
    </citation>
    <scope>NUCLEOTIDE SEQUENCE [LARGE SCALE GENOMIC DNA]</scope>
</reference>
<dbReference type="PANTHER" id="PTHR45672">
    <property type="entry name" value="PROTEIN DISULFIDE-ISOMERASE C17H9.14C-RELATED"/>
    <property type="match status" value="1"/>
</dbReference>
<evidence type="ECO:0000256" key="2">
    <source>
        <dbReference type="ARBA" id="ARBA00022729"/>
    </source>
</evidence>
<dbReference type="Pfam" id="PF00085">
    <property type="entry name" value="Thioredoxin"/>
    <property type="match status" value="3"/>
</dbReference>
<protein>
    <recommendedName>
        <fullName evidence="4">Thioredoxin domain-containing protein</fullName>
    </recommendedName>
</protein>
<comment type="similarity">
    <text evidence="1">Belongs to the protein disulfide isomerase family.</text>
</comment>
<evidence type="ECO:0000313" key="6">
    <source>
        <dbReference type="Proteomes" id="UP000594454"/>
    </source>
</evidence>
<dbReference type="FunCoup" id="A0A7R8UZI4">
    <property type="interactions" value="1050"/>
</dbReference>
<sequence>MLRFSHFLFVVFAATVLCTDKDSDTGSNFAIELNTNNFKDAIAEKNHFVMFYAPWCGHSRKLFPIWEQLAETFNLRTDPRVVIAKVDCTENHELCVQNVVTGYPTLKFFKPNVEESTKFKGTRDLQTITNFINELLGDGKPSADEESEECNDGEAVHLPIELTEQTFDKHVASGRHFVKFFAPWCTYCRAMEPAWNELAQSMGKDSAVSISQLDCTKHRTICQNFEVKGYPTLLWIENGQKVEKYSGGRSLDDFKAYVNKMVGPFPKQTPKPSQSDSTSVVILSSDNFKKVIEKGVTFVKFYAPWCGHCQKMSPIWEELAIKLIGKQNVKIAKVDCTLPANKELCMNQQVEGFPTLYIYNNGEKVIEYNGNRQLSDMYEFVLRHAAKHDEL</sequence>
<dbReference type="InParanoid" id="A0A7R8UZI4"/>
<dbReference type="PANTHER" id="PTHR45672:SF3">
    <property type="entry name" value="THIOREDOXIN DOMAIN-CONTAINING PROTEIN 5"/>
    <property type="match status" value="1"/>
</dbReference>
<dbReference type="AlphaFoldDB" id="A0A7R8UZI4"/>
<feature type="domain" description="Thioredoxin" evidence="4">
    <location>
        <begin position="141"/>
        <end position="258"/>
    </location>
</feature>
<keyword evidence="2 3" id="KW-0732">Signal</keyword>
<evidence type="ECO:0000259" key="4">
    <source>
        <dbReference type="PROSITE" id="PS51352"/>
    </source>
</evidence>
<dbReference type="GO" id="GO:0005783">
    <property type="term" value="C:endoplasmic reticulum"/>
    <property type="evidence" value="ECO:0007669"/>
    <property type="project" value="TreeGrafter"/>
</dbReference>
<dbReference type="GO" id="GO:0006457">
    <property type="term" value="P:protein folding"/>
    <property type="evidence" value="ECO:0007669"/>
    <property type="project" value="TreeGrafter"/>
</dbReference>
<dbReference type="EMBL" id="LR899013">
    <property type="protein sequence ID" value="CAD7090040.1"/>
    <property type="molecule type" value="Genomic_DNA"/>
</dbReference>
<accession>A0A7R8UZI4</accession>
<feature type="signal peptide" evidence="3">
    <location>
        <begin position="1"/>
        <end position="18"/>
    </location>
</feature>
<dbReference type="OrthoDB" id="71336at2759"/>
<dbReference type="InterPro" id="IPR017937">
    <property type="entry name" value="Thioredoxin_CS"/>
</dbReference>
<proteinExistence type="inferred from homology"/>
<name>A0A7R8UZI4_HERIL</name>
<dbReference type="InterPro" id="IPR013766">
    <property type="entry name" value="Thioredoxin_domain"/>
</dbReference>
<evidence type="ECO:0000256" key="3">
    <source>
        <dbReference type="SAM" id="SignalP"/>
    </source>
</evidence>
<dbReference type="GO" id="GO:0003756">
    <property type="term" value="F:protein disulfide isomerase activity"/>
    <property type="evidence" value="ECO:0007669"/>
    <property type="project" value="TreeGrafter"/>
</dbReference>